<dbReference type="CDD" id="cd00084">
    <property type="entry name" value="HMG-box_SF"/>
    <property type="match status" value="1"/>
</dbReference>
<feature type="domain" description="HMG box" evidence="5">
    <location>
        <begin position="37"/>
        <end position="109"/>
    </location>
</feature>
<dbReference type="Gene3D" id="1.10.30.10">
    <property type="entry name" value="High mobility group box domain"/>
    <property type="match status" value="1"/>
</dbReference>
<accession>A9V0X0</accession>
<evidence type="ECO:0000259" key="5">
    <source>
        <dbReference type="PROSITE" id="PS50118"/>
    </source>
</evidence>
<dbReference type="PANTHER" id="PTHR46318:SF3">
    <property type="entry name" value="UPSTREAM BINDING TRANSCRIPTION FACTOR"/>
    <property type="match status" value="1"/>
</dbReference>
<dbReference type="InParanoid" id="A9V0X0"/>
<dbReference type="RefSeq" id="XP_001746320.1">
    <property type="nucleotide sequence ID" value="XM_001746268.1"/>
</dbReference>
<dbReference type="SUPFAM" id="SSF47095">
    <property type="entry name" value="HMG-box"/>
    <property type="match status" value="2"/>
</dbReference>
<keyword evidence="7" id="KW-1185">Reference proteome</keyword>
<dbReference type="Pfam" id="PF00505">
    <property type="entry name" value="HMG_box"/>
    <property type="match status" value="1"/>
</dbReference>
<protein>
    <recommendedName>
        <fullName evidence="5">HMG box domain-containing protein</fullName>
    </recommendedName>
</protein>
<proteinExistence type="predicted"/>
<dbReference type="Proteomes" id="UP000001357">
    <property type="component" value="Unassembled WGS sequence"/>
</dbReference>
<feature type="DNA-binding region" description="HMG box" evidence="4">
    <location>
        <begin position="37"/>
        <end position="109"/>
    </location>
</feature>
<reference evidence="6 7" key="1">
    <citation type="journal article" date="2008" name="Nature">
        <title>The genome of the choanoflagellate Monosiga brevicollis and the origin of metazoans.</title>
        <authorList>
            <consortium name="JGI Sequencing"/>
            <person name="King N."/>
            <person name="Westbrook M.J."/>
            <person name="Young S.L."/>
            <person name="Kuo A."/>
            <person name="Abedin M."/>
            <person name="Chapman J."/>
            <person name="Fairclough S."/>
            <person name="Hellsten U."/>
            <person name="Isogai Y."/>
            <person name="Letunic I."/>
            <person name="Marr M."/>
            <person name="Pincus D."/>
            <person name="Putnam N."/>
            <person name="Rokas A."/>
            <person name="Wright K.J."/>
            <person name="Zuzow R."/>
            <person name="Dirks W."/>
            <person name="Good M."/>
            <person name="Goodstein D."/>
            <person name="Lemons D."/>
            <person name="Li W."/>
            <person name="Lyons J.B."/>
            <person name="Morris A."/>
            <person name="Nichols S."/>
            <person name="Richter D.J."/>
            <person name="Salamov A."/>
            <person name="Bork P."/>
            <person name="Lim W.A."/>
            <person name="Manning G."/>
            <person name="Miller W.T."/>
            <person name="McGinnis W."/>
            <person name="Shapiro H."/>
            <person name="Tjian R."/>
            <person name="Grigoriev I.V."/>
            <person name="Rokhsar D."/>
        </authorList>
    </citation>
    <scope>NUCLEOTIDE SEQUENCE [LARGE SCALE GENOMIC DNA]</scope>
    <source>
        <strain evidence="7">MX1 / ATCC 50154</strain>
    </source>
</reference>
<keyword evidence="2 4" id="KW-0238">DNA-binding</keyword>
<dbReference type="SMART" id="SM00398">
    <property type="entry name" value="HMG"/>
    <property type="match status" value="2"/>
</dbReference>
<evidence type="ECO:0000256" key="2">
    <source>
        <dbReference type="ARBA" id="ARBA00023125"/>
    </source>
</evidence>
<evidence type="ECO:0000256" key="3">
    <source>
        <dbReference type="ARBA" id="ARBA00023242"/>
    </source>
</evidence>
<gene>
    <name evidence="6" type="ORF">MONBRDRAFT_37306</name>
</gene>
<dbReference type="GeneID" id="5891739"/>
<dbReference type="InterPro" id="IPR009071">
    <property type="entry name" value="HMG_box_dom"/>
</dbReference>
<evidence type="ECO:0000256" key="1">
    <source>
        <dbReference type="ARBA" id="ARBA00004123"/>
    </source>
</evidence>
<sequence>MAVRQAMLALNAMRITPVTVMTTRALSASSILSARMPSPPLSKYLMFVMDKREDSDFMSKHKLEDKNLRDVSVELGRQWRDLSDAEREQYAKRYTENREQYENDLAKFLKSHPPMPRPPRSAMALWSKESGLAASTPFTERSRAWLETSEEEKKQWGDRLEAAKGSYIKDLEQWIDTHKEDYARFQEFQEKHKPLPFAQWYQRARISKKAEIRDLVRVPNENKTYKLEKLPEKNKEELRNFYNTYKQSKRRALKRALRQNGLLWIVARS</sequence>
<feature type="DNA-binding region" description="HMG box" evidence="4">
    <location>
        <begin position="116"/>
        <end position="175"/>
    </location>
</feature>
<keyword evidence="3 4" id="KW-0539">Nucleus</keyword>
<feature type="domain" description="HMG box" evidence="5">
    <location>
        <begin position="116"/>
        <end position="175"/>
    </location>
</feature>
<dbReference type="PANTHER" id="PTHR46318">
    <property type="entry name" value="UPSTREAM BINDING TRANSCRIPTION FACTOR"/>
    <property type="match status" value="1"/>
</dbReference>
<dbReference type="KEGG" id="mbr:MONBRDRAFT_37306"/>
<organism evidence="6 7">
    <name type="scientific">Monosiga brevicollis</name>
    <name type="common">Choanoflagellate</name>
    <dbReference type="NCBI Taxonomy" id="81824"/>
    <lineage>
        <taxon>Eukaryota</taxon>
        <taxon>Choanoflagellata</taxon>
        <taxon>Craspedida</taxon>
        <taxon>Salpingoecidae</taxon>
        <taxon>Monosiga</taxon>
    </lineage>
</organism>
<dbReference type="AlphaFoldDB" id="A9V0X0"/>
<comment type="subcellular location">
    <subcellularLocation>
        <location evidence="1">Nucleus</location>
    </subcellularLocation>
</comment>
<dbReference type="GO" id="GO:0005634">
    <property type="term" value="C:nucleus"/>
    <property type="evidence" value="ECO:0007669"/>
    <property type="project" value="UniProtKB-SubCell"/>
</dbReference>
<evidence type="ECO:0000313" key="7">
    <source>
        <dbReference type="Proteomes" id="UP000001357"/>
    </source>
</evidence>
<name>A9V0X0_MONBE</name>
<evidence type="ECO:0000256" key="4">
    <source>
        <dbReference type="PROSITE-ProRule" id="PRU00267"/>
    </source>
</evidence>
<dbReference type="InterPro" id="IPR036910">
    <property type="entry name" value="HMG_box_dom_sf"/>
</dbReference>
<dbReference type="InterPro" id="IPR051762">
    <property type="entry name" value="UBF1"/>
</dbReference>
<dbReference type="EMBL" id="CH991553">
    <property type="protein sequence ID" value="EDQ88707.1"/>
    <property type="molecule type" value="Genomic_DNA"/>
</dbReference>
<dbReference type="PROSITE" id="PS50118">
    <property type="entry name" value="HMG_BOX_2"/>
    <property type="match status" value="2"/>
</dbReference>
<dbReference type="GO" id="GO:0003677">
    <property type="term" value="F:DNA binding"/>
    <property type="evidence" value="ECO:0007669"/>
    <property type="project" value="UniProtKB-UniRule"/>
</dbReference>
<evidence type="ECO:0000313" key="6">
    <source>
        <dbReference type="EMBL" id="EDQ88707.1"/>
    </source>
</evidence>